<name>A0ABD3NG46_9STRA</name>
<organism evidence="3 4">
    <name type="scientific">Cyclotella atomus</name>
    <dbReference type="NCBI Taxonomy" id="382360"/>
    <lineage>
        <taxon>Eukaryota</taxon>
        <taxon>Sar</taxon>
        <taxon>Stramenopiles</taxon>
        <taxon>Ochrophyta</taxon>
        <taxon>Bacillariophyta</taxon>
        <taxon>Coscinodiscophyceae</taxon>
        <taxon>Thalassiosirophycidae</taxon>
        <taxon>Stephanodiscales</taxon>
        <taxon>Stephanodiscaceae</taxon>
        <taxon>Cyclotella</taxon>
    </lineage>
</organism>
<evidence type="ECO:0000256" key="2">
    <source>
        <dbReference type="SAM" id="Phobius"/>
    </source>
</evidence>
<keyword evidence="2" id="KW-1133">Transmembrane helix</keyword>
<dbReference type="EMBL" id="JALLPJ020001169">
    <property type="protein sequence ID" value="KAL3775044.1"/>
    <property type="molecule type" value="Genomic_DNA"/>
</dbReference>
<feature type="transmembrane region" description="Helical" evidence="2">
    <location>
        <begin position="50"/>
        <end position="69"/>
    </location>
</feature>
<dbReference type="AlphaFoldDB" id="A0ABD3NG46"/>
<evidence type="ECO:0008006" key="5">
    <source>
        <dbReference type="Google" id="ProtNLM"/>
    </source>
</evidence>
<protein>
    <recommendedName>
        <fullName evidence="5">Protein-tyrosine sulfotransferase</fullName>
    </recommendedName>
</protein>
<sequence length="555" mass="62708">ALQRSHFRPAFDNKISSKHIAQSKAISNHTPAAMKRHPAISSLLITPRSILLLLATSIYIIVIGTQFKLAKIISTHHDRSSLGGAGRTLLSSSPLHHANSNNDPQPNNPVSKCNPSDTSEQQIASLAASIAQKWNLTAPTASSLLISQFHKPFDYDPQRDFFHFHHLYKSGGTSMSDLMDKTIGLPHLHGEYYEGILPGSYRSGDLNHAEALKDIQSRLEHGATLESLPYKGAYAHTGLRPVYGPEGTKTGQFYRKYFPNKRLRAVTMLRDPVDFRASNHAMIMCGLNHEVEVFNRDRVARGLERICTPEEGLNISALIDVKIEGILQKCQEEKQHPEKQIKARQSQCALQKSGVDTLEQCRSPSHLLNHVQYQKHYRSMFHGVMGRYHRKQPFGGTAYGRMGYGYTPVELTKGYSVQAVEEYTLKDLGGLDLTISGEGEGGRPEPDFLWFGITERMVESVVLFYYTFRVRPVKKVPKARVQDCRPTSWWTEQDKAIVKEREPADYALWRAANAIMDVRMEKLKMEVKAKLNAGETKESLFYVDWDQLEEIVITF</sequence>
<proteinExistence type="predicted"/>
<dbReference type="Proteomes" id="UP001530400">
    <property type="component" value="Unassembled WGS sequence"/>
</dbReference>
<accession>A0ABD3NG46</accession>
<feature type="region of interest" description="Disordered" evidence="1">
    <location>
        <begin position="79"/>
        <end position="118"/>
    </location>
</feature>
<evidence type="ECO:0000313" key="3">
    <source>
        <dbReference type="EMBL" id="KAL3775044.1"/>
    </source>
</evidence>
<reference evidence="3 4" key="1">
    <citation type="submission" date="2024-10" db="EMBL/GenBank/DDBJ databases">
        <title>Updated reference genomes for cyclostephanoid diatoms.</title>
        <authorList>
            <person name="Roberts W.R."/>
            <person name="Alverson A.J."/>
        </authorList>
    </citation>
    <scope>NUCLEOTIDE SEQUENCE [LARGE SCALE GENOMIC DNA]</scope>
    <source>
        <strain evidence="3 4">AJA010-31</strain>
    </source>
</reference>
<feature type="non-terminal residue" evidence="3">
    <location>
        <position position="1"/>
    </location>
</feature>
<keyword evidence="2" id="KW-0472">Membrane</keyword>
<comment type="caution">
    <text evidence="3">The sequence shown here is derived from an EMBL/GenBank/DDBJ whole genome shotgun (WGS) entry which is preliminary data.</text>
</comment>
<evidence type="ECO:0000313" key="4">
    <source>
        <dbReference type="Proteomes" id="UP001530400"/>
    </source>
</evidence>
<keyword evidence="4" id="KW-1185">Reference proteome</keyword>
<feature type="compositionally biased region" description="Polar residues" evidence="1">
    <location>
        <begin position="89"/>
        <end position="118"/>
    </location>
</feature>
<evidence type="ECO:0000256" key="1">
    <source>
        <dbReference type="SAM" id="MobiDB-lite"/>
    </source>
</evidence>
<keyword evidence="2" id="KW-0812">Transmembrane</keyword>
<gene>
    <name evidence="3" type="ORF">ACHAWO_007229</name>
</gene>